<dbReference type="Proteomes" id="UP000199208">
    <property type="component" value="Unassembled WGS sequence"/>
</dbReference>
<dbReference type="PROSITE" id="PS51740">
    <property type="entry name" value="SPOVT_ABRB"/>
    <property type="match status" value="1"/>
</dbReference>
<dbReference type="InterPro" id="IPR007159">
    <property type="entry name" value="SpoVT-AbrB_dom"/>
</dbReference>
<dbReference type="SUPFAM" id="SSF89447">
    <property type="entry name" value="AbrB/MazE/MraZ-like"/>
    <property type="match status" value="1"/>
</dbReference>
<keyword evidence="1" id="KW-0238">DNA-binding</keyword>
<dbReference type="AlphaFoldDB" id="A0A1G5S5D4"/>
<evidence type="ECO:0000313" key="4">
    <source>
        <dbReference type="Proteomes" id="UP000199208"/>
    </source>
</evidence>
<dbReference type="STRING" id="1120920.SAMN03080599_02770"/>
<dbReference type="PANTHER" id="PTHR36432">
    <property type="match status" value="1"/>
</dbReference>
<proteinExistence type="predicted"/>
<gene>
    <name evidence="3" type="ORF">SAMN03080599_02770</name>
</gene>
<evidence type="ECO:0000313" key="3">
    <source>
        <dbReference type="EMBL" id="SCZ81388.1"/>
    </source>
</evidence>
<name>A0A1G5S5D4_9FIRM</name>
<dbReference type="Gene3D" id="2.10.260.10">
    <property type="match status" value="1"/>
</dbReference>
<evidence type="ECO:0000256" key="1">
    <source>
        <dbReference type="PROSITE-ProRule" id="PRU01076"/>
    </source>
</evidence>
<reference evidence="3 4" key="1">
    <citation type="submission" date="2016-10" db="EMBL/GenBank/DDBJ databases">
        <authorList>
            <person name="de Groot N.N."/>
        </authorList>
    </citation>
    <scope>NUCLEOTIDE SEQUENCE [LARGE SCALE GENOMIC DNA]</scope>
    <source>
        <strain evidence="3 4">DSM 2784</strain>
    </source>
</reference>
<dbReference type="InterPro" id="IPR052731">
    <property type="entry name" value="B_subtilis_Trans_State_Reg"/>
</dbReference>
<dbReference type="GO" id="GO:0003677">
    <property type="term" value="F:DNA binding"/>
    <property type="evidence" value="ECO:0007669"/>
    <property type="project" value="UniProtKB-UniRule"/>
</dbReference>
<dbReference type="Pfam" id="PF04014">
    <property type="entry name" value="MazE_antitoxin"/>
    <property type="match status" value="1"/>
</dbReference>
<dbReference type="InterPro" id="IPR037914">
    <property type="entry name" value="SpoVT-AbrB_sf"/>
</dbReference>
<keyword evidence="4" id="KW-1185">Reference proteome</keyword>
<feature type="domain" description="SpoVT-AbrB" evidence="2">
    <location>
        <begin position="8"/>
        <end position="53"/>
    </location>
</feature>
<dbReference type="SMART" id="SM00966">
    <property type="entry name" value="SpoVT_AbrB"/>
    <property type="match status" value="1"/>
</dbReference>
<dbReference type="EMBL" id="FMWL01000018">
    <property type="protein sequence ID" value="SCZ81388.1"/>
    <property type="molecule type" value="Genomic_DNA"/>
</dbReference>
<dbReference type="PANTHER" id="PTHR36432:SF1">
    <property type="entry name" value="STAGE V SPORULATION PROTEIN T"/>
    <property type="match status" value="1"/>
</dbReference>
<protein>
    <submittedName>
        <fullName evidence="3">Transcriptional pleiotropic regulator of transition state genes</fullName>
    </submittedName>
</protein>
<sequence length="85" mass="9841">MIHIKSTGIVRRLDSLGRVVIPMELRRMKSYETNDPIEIFTEGEFILLRKYEPHCAFCDEMSKIITFKGKHLCPECIELIKAAGE</sequence>
<organism evidence="3 4">
    <name type="scientific">Acidaminobacter hydrogenoformans DSM 2784</name>
    <dbReference type="NCBI Taxonomy" id="1120920"/>
    <lineage>
        <taxon>Bacteria</taxon>
        <taxon>Bacillati</taxon>
        <taxon>Bacillota</taxon>
        <taxon>Clostridia</taxon>
        <taxon>Peptostreptococcales</taxon>
        <taxon>Acidaminobacteraceae</taxon>
        <taxon>Acidaminobacter</taxon>
    </lineage>
</organism>
<accession>A0A1G5S5D4</accession>
<evidence type="ECO:0000259" key="2">
    <source>
        <dbReference type="PROSITE" id="PS51740"/>
    </source>
</evidence>